<name>F5Y600_RAMTT</name>
<evidence type="ECO:0000256" key="4">
    <source>
        <dbReference type="ARBA" id="ARBA00022737"/>
    </source>
</evidence>
<keyword evidence="3" id="KW-0808">Transferase</keyword>
<dbReference type="PANTHER" id="PTHR42926">
    <property type="match status" value="1"/>
</dbReference>
<evidence type="ECO:0000256" key="2">
    <source>
        <dbReference type="ARBA" id="ARBA00022553"/>
    </source>
</evidence>
<dbReference type="KEGG" id="rta:Rta_04330"/>
<keyword evidence="4" id="KW-0677">Repeat</keyword>
<feature type="domain" description="KaiC" evidence="7">
    <location>
        <begin position="8"/>
        <end position="248"/>
    </location>
</feature>
<dbReference type="PRINTS" id="PR01874">
    <property type="entry name" value="DNAREPAIRADA"/>
</dbReference>
<reference evidence="9" key="1">
    <citation type="submission" date="2006-01" db="EMBL/GenBank/DDBJ databases">
        <title>Genome of the cyst-dividing bacterium Ramlibacter tataouinensis.</title>
        <authorList>
            <person name="Barakat M."/>
            <person name="Ortet P."/>
            <person name="De Luca G."/>
            <person name="Jourlin-Castelli C."/>
            <person name="Ansaldi M."/>
            <person name="Py B."/>
            <person name="Fichant G."/>
            <person name="Coutinho P."/>
            <person name="Voulhoux R."/>
            <person name="Bastien O."/>
            <person name="Roy S."/>
            <person name="Marechal E."/>
            <person name="Henrissat B."/>
            <person name="Quentin Y."/>
            <person name="Noirot P."/>
            <person name="Filloux A."/>
            <person name="Mejean V."/>
            <person name="DuBow M."/>
            <person name="Barras F."/>
            <person name="Heulin T."/>
        </authorList>
    </citation>
    <scope>NUCLEOTIDE SEQUENCE [LARGE SCALE GENOMIC DNA]</scope>
    <source>
        <strain evidence="9">ATCC BAA-407 / DSM 14655 / LMG 21543 / TTB310</strain>
    </source>
</reference>
<dbReference type="Pfam" id="PF06745">
    <property type="entry name" value="ATPase"/>
    <property type="match status" value="2"/>
</dbReference>
<evidence type="ECO:0000256" key="5">
    <source>
        <dbReference type="ARBA" id="ARBA00022777"/>
    </source>
</evidence>
<dbReference type="InterPro" id="IPR003593">
    <property type="entry name" value="AAA+_ATPase"/>
</dbReference>
<dbReference type="InterPro" id="IPR027417">
    <property type="entry name" value="P-loop_NTPase"/>
</dbReference>
<keyword evidence="5" id="KW-0418">Kinase</keyword>
<evidence type="ECO:0000256" key="1">
    <source>
        <dbReference type="ARBA" id="ARBA00012513"/>
    </source>
</evidence>
<reference evidence="8 9" key="2">
    <citation type="journal article" date="2011" name="PLoS ONE">
        <title>The Cyst-Dividing Bacterium Ramlibacter tataouinensis TTB310 Genome Reveals a Well-Stocked Toolbox for Adaptation to a Desert Environment.</title>
        <authorList>
            <person name="De Luca G."/>
            <person name="Barakat M."/>
            <person name="Ortet P."/>
            <person name="Fochesato S."/>
            <person name="Jourlin-Castelli C."/>
            <person name="Ansaldi M."/>
            <person name="Py B."/>
            <person name="Fichant G."/>
            <person name="Coutinho P.M."/>
            <person name="Voulhoux R."/>
            <person name="Bastien O."/>
            <person name="Marechal E."/>
            <person name="Henrissat B."/>
            <person name="Quentin Y."/>
            <person name="Noirot P."/>
            <person name="Filloux A."/>
            <person name="Mejean V."/>
            <person name="Dubow M.S."/>
            <person name="Barras F."/>
            <person name="Barbe V."/>
            <person name="Weissenbach J."/>
            <person name="Mihalcescu I."/>
            <person name="Vermeglio A."/>
            <person name="Achouak W."/>
            <person name="Heulin T."/>
        </authorList>
    </citation>
    <scope>NUCLEOTIDE SEQUENCE [LARGE SCALE GENOMIC DNA]</scope>
    <source>
        <strain evidence="9">ATCC BAA-407 / DSM 14655 / LMG 21543 / TTB310</strain>
    </source>
</reference>
<dbReference type="CDD" id="cd19488">
    <property type="entry name" value="KaiC-like_N"/>
    <property type="match status" value="1"/>
</dbReference>
<evidence type="ECO:0000313" key="9">
    <source>
        <dbReference type="Proteomes" id="UP000008385"/>
    </source>
</evidence>
<keyword evidence="2" id="KW-0597">Phosphoprotein</keyword>
<dbReference type="OrthoDB" id="9783783at2"/>
<gene>
    <name evidence="8" type="ordered locus">Rta_04330</name>
</gene>
<dbReference type="GO" id="GO:0016787">
    <property type="term" value="F:hydrolase activity"/>
    <property type="evidence" value="ECO:0007669"/>
    <property type="project" value="UniProtKB-KW"/>
</dbReference>
<dbReference type="SMART" id="SM00382">
    <property type="entry name" value="AAA"/>
    <property type="match status" value="2"/>
</dbReference>
<dbReference type="PATRIC" id="fig|365046.3.peg.448"/>
<evidence type="ECO:0000256" key="3">
    <source>
        <dbReference type="ARBA" id="ARBA00022679"/>
    </source>
</evidence>
<dbReference type="RefSeq" id="WP_013899737.1">
    <property type="nucleotide sequence ID" value="NC_015677.1"/>
</dbReference>
<dbReference type="EMBL" id="CP000245">
    <property type="protein sequence ID" value="AEG91504.1"/>
    <property type="molecule type" value="Genomic_DNA"/>
</dbReference>
<dbReference type="InterPro" id="IPR014774">
    <property type="entry name" value="KaiC-like_dom"/>
</dbReference>
<dbReference type="GO" id="GO:0005524">
    <property type="term" value="F:ATP binding"/>
    <property type="evidence" value="ECO:0007669"/>
    <property type="project" value="InterPro"/>
</dbReference>
<dbReference type="GO" id="GO:0004674">
    <property type="term" value="F:protein serine/threonine kinase activity"/>
    <property type="evidence" value="ECO:0007669"/>
    <property type="project" value="UniProtKB-EC"/>
</dbReference>
<dbReference type="PANTHER" id="PTHR42926:SF1">
    <property type="entry name" value="CIRCADIAN CLOCK OSCILLATOR PROTEIN KAIC 1"/>
    <property type="match status" value="1"/>
</dbReference>
<dbReference type="InterPro" id="IPR051347">
    <property type="entry name" value="Circadian_clock_KaiC-rel"/>
</dbReference>
<sequence length="495" mass="53424">MNAANQPGLLSTGIPGLDTILGGGLTPHRIYLVEGEPGSGKTTSGLQFLMEGARRGESVVYITLAESREELAAVAGGHGWDLAGIHLHEVLPKEDLLATEQQYSMFHPSEVETASTLQLILGVVEERKPTRIVLDSLSELQLLAESPLRYRRQVLALKQFFSSRQVTVLLLDDRTASAAGDLQVRSIAHGVIQLDHAVKEYGAERRRLRVVKYRGRGFVGGLHDYNLGQGGLVVHPRLVAADSRAIGAREQVHSGLATLDVLLGGGLEEGTSTLIVGPPGTGKSSLAAQFVDAANRRGQRAAMFLFEESASNMLHRADGLQMNLRNSIDAGLLRVQQIDPAELTPGQFAAAVVQAVESGVKFVVIDSLNGYLNAVPDERFLTTHLHELLTYLGQHQVVTLLVGVQQGMLGGTMSSALDASYVADNVLMLRYYEHNGEIRQAVSVFKKRGSTHERTIREFSITQQGIRVGEVLRGYRGLLTGVPVPLAAAANDDTD</sequence>
<evidence type="ECO:0000259" key="7">
    <source>
        <dbReference type="PROSITE" id="PS51146"/>
    </source>
</evidence>
<dbReference type="AlphaFoldDB" id="F5Y600"/>
<dbReference type="EC" id="2.7.11.1" evidence="1"/>
<dbReference type="Proteomes" id="UP000008385">
    <property type="component" value="Chromosome"/>
</dbReference>
<evidence type="ECO:0000313" key="8">
    <source>
        <dbReference type="EMBL" id="AEG91504.1"/>
    </source>
</evidence>
<keyword evidence="9" id="KW-1185">Reference proteome</keyword>
<proteinExistence type="predicted"/>
<keyword evidence="6" id="KW-0378">Hydrolase</keyword>
<dbReference type="eggNOG" id="COG0467">
    <property type="taxonomic scope" value="Bacteria"/>
</dbReference>
<organism evidence="8 9">
    <name type="scientific">Ramlibacter tataouinensis (strain ATCC BAA-407 / DSM 14655 / LMG 21543 / TTB310)</name>
    <dbReference type="NCBI Taxonomy" id="365046"/>
    <lineage>
        <taxon>Bacteria</taxon>
        <taxon>Pseudomonadati</taxon>
        <taxon>Pseudomonadota</taxon>
        <taxon>Betaproteobacteria</taxon>
        <taxon>Burkholderiales</taxon>
        <taxon>Comamonadaceae</taxon>
        <taxon>Ramlibacter</taxon>
    </lineage>
</organism>
<accession>F5Y600</accession>
<dbReference type="PIRSF" id="PIRSF039117">
    <property type="entry name" value="KaiC"/>
    <property type="match status" value="1"/>
</dbReference>
<dbReference type="STRING" id="365046.Rta_04330"/>
<dbReference type="PROSITE" id="PS51146">
    <property type="entry name" value="KAIC"/>
    <property type="match status" value="2"/>
</dbReference>
<protein>
    <recommendedName>
        <fullName evidence="1">non-specific serine/threonine protein kinase</fullName>
        <ecNumber evidence="1">2.7.11.1</ecNumber>
    </recommendedName>
</protein>
<dbReference type="Gene3D" id="3.40.50.300">
    <property type="entry name" value="P-loop containing nucleotide triphosphate hydrolases"/>
    <property type="match status" value="2"/>
</dbReference>
<dbReference type="SUPFAM" id="SSF52540">
    <property type="entry name" value="P-loop containing nucleoside triphosphate hydrolases"/>
    <property type="match status" value="2"/>
</dbReference>
<dbReference type="InterPro" id="IPR010624">
    <property type="entry name" value="KaiC_dom"/>
</dbReference>
<feature type="domain" description="KaiC" evidence="7">
    <location>
        <begin position="250"/>
        <end position="482"/>
    </location>
</feature>
<evidence type="ECO:0000256" key="6">
    <source>
        <dbReference type="ARBA" id="ARBA00022801"/>
    </source>
</evidence>
<dbReference type="HOGENOM" id="CLU_023669_4_2_4"/>
<dbReference type="InterPro" id="IPR030665">
    <property type="entry name" value="KaiC"/>
</dbReference>